<dbReference type="GO" id="GO:0009360">
    <property type="term" value="C:DNA polymerase III complex"/>
    <property type="evidence" value="ECO:0007669"/>
    <property type="project" value="TreeGrafter"/>
</dbReference>
<organism evidence="9 10">
    <name type="scientific">Mycoplasmopsis gallopavonis</name>
    <dbReference type="NCBI Taxonomy" id="76629"/>
    <lineage>
        <taxon>Bacteria</taxon>
        <taxon>Bacillati</taxon>
        <taxon>Mycoplasmatota</taxon>
        <taxon>Mycoplasmoidales</taxon>
        <taxon>Metamycoplasmataceae</taxon>
        <taxon>Mycoplasmopsis</taxon>
    </lineage>
</organism>
<evidence type="ECO:0000256" key="7">
    <source>
        <dbReference type="ARBA" id="ARBA00049244"/>
    </source>
</evidence>
<comment type="catalytic activity">
    <reaction evidence="7">
        <text>DNA(n) + a 2'-deoxyribonucleoside 5'-triphosphate = DNA(n+1) + diphosphate</text>
        <dbReference type="Rhea" id="RHEA:22508"/>
        <dbReference type="Rhea" id="RHEA-COMP:17339"/>
        <dbReference type="Rhea" id="RHEA-COMP:17340"/>
        <dbReference type="ChEBI" id="CHEBI:33019"/>
        <dbReference type="ChEBI" id="CHEBI:61560"/>
        <dbReference type="ChEBI" id="CHEBI:173112"/>
        <dbReference type="EC" id="2.7.7.7"/>
    </reaction>
</comment>
<dbReference type="InterPro" id="IPR048466">
    <property type="entry name" value="DNA_pol3_delta-like_C"/>
</dbReference>
<dbReference type="InterPro" id="IPR005790">
    <property type="entry name" value="DNA_polIII_delta"/>
</dbReference>
<evidence type="ECO:0000256" key="5">
    <source>
        <dbReference type="ARBA" id="ARBA00022932"/>
    </source>
</evidence>
<dbReference type="GO" id="GO:0003887">
    <property type="term" value="F:DNA-directed DNA polymerase activity"/>
    <property type="evidence" value="ECO:0007669"/>
    <property type="project" value="UniProtKB-KW"/>
</dbReference>
<dbReference type="SUPFAM" id="SSF48019">
    <property type="entry name" value="post-AAA+ oligomerization domain-like"/>
    <property type="match status" value="1"/>
</dbReference>
<name>A0A449AYZ7_9BACT</name>
<dbReference type="EC" id="2.7.7.7" evidence="1"/>
<dbReference type="NCBIfam" id="TIGR01128">
    <property type="entry name" value="holA"/>
    <property type="match status" value="1"/>
</dbReference>
<keyword evidence="10" id="KW-1185">Reference proteome</keyword>
<dbReference type="PANTHER" id="PTHR34388:SF1">
    <property type="entry name" value="DNA POLYMERASE III SUBUNIT DELTA"/>
    <property type="match status" value="1"/>
</dbReference>
<dbReference type="Gene3D" id="1.20.272.10">
    <property type="match status" value="1"/>
</dbReference>
<dbReference type="InterPro" id="IPR027417">
    <property type="entry name" value="P-loop_NTPase"/>
</dbReference>
<accession>A0A449AYZ7</accession>
<evidence type="ECO:0000259" key="8">
    <source>
        <dbReference type="Pfam" id="PF21694"/>
    </source>
</evidence>
<evidence type="ECO:0000256" key="4">
    <source>
        <dbReference type="ARBA" id="ARBA00022705"/>
    </source>
</evidence>
<keyword evidence="2" id="KW-0808">Transferase</keyword>
<dbReference type="OrthoDB" id="400018at2"/>
<keyword evidence="3" id="KW-0548">Nucleotidyltransferase</keyword>
<keyword evidence="5" id="KW-0239">DNA-directed DNA polymerase</keyword>
<dbReference type="KEGG" id="mgal:NCTC10186_00199"/>
<dbReference type="EMBL" id="LR215031">
    <property type="protein sequence ID" value="VEU72730.1"/>
    <property type="molecule type" value="Genomic_DNA"/>
</dbReference>
<comment type="similarity">
    <text evidence="6">Belongs to the DNA polymerase HolA subunit family.</text>
</comment>
<evidence type="ECO:0000256" key="1">
    <source>
        <dbReference type="ARBA" id="ARBA00012417"/>
    </source>
</evidence>
<evidence type="ECO:0000256" key="2">
    <source>
        <dbReference type="ARBA" id="ARBA00022679"/>
    </source>
</evidence>
<dbReference type="GO" id="GO:0003677">
    <property type="term" value="F:DNA binding"/>
    <property type="evidence" value="ECO:0007669"/>
    <property type="project" value="InterPro"/>
</dbReference>
<sequence>MKLFYGEETFLIENKVKKLKSKYSAEQIVFLDENSTISDLVDAISSQNILGLARLILIKNFSLFKTKKLTKQEMKYANELLVALSYNELDEIVFIWETSKFVNNHFTEMLQRNSKLEVIYTEKINNKDLPNEIIRYVASKGNKISYLDAMYLLQKLPDNLALILQEVDKLILLNQPFSKTLIDENLSKYAVNTAFDFVNAIQEWNFQKIINTYKNHLYAGETTIQLLSQISWSFVLANQVYYLLQLQMSTKEVANFLKVNEYRVKIAQKQIQKYGIQKIQKIILNLEQLDRDLKSLNFDGIEIFEHFLINNFAI</sequence>
<dbReference type="AlphaFoldDB" id="A0A449AYZ7"/>
<dbReference type="GO" id="GO:0006261">
    <property type="term" value="P:DNA-templated DNA replication"/>
    <property type="evidence" value="ECO:0007669"/>
    <property type="project" value="TreeGrafter"/>
</dbReference>
<feature type="domain" description="DNA polymerase III delta subunit-like C-terminal" evidence="8">
    <location>
        <begin position="193"/>
        <end position="310"/>
    </location>
</feature>
<evidence type="ECO:0000256" key="6">
    <source>
        <dbReference type="ARBA" id="ARBA00034754"/>
    </source>
</evidence>
<dbReference type="PANTHER" id="PTHR34388">
    <property type="entry name" value="DNA POLYMERASE III SUBUNIT DELTA"/>
    <property type="match status" value="1"/>
</dbReference>
<dbReference type="Proteomes" id="UP000289862">
    <property type="component" value="Chromosome"/>
</dbReference>
<dbReference type="RefSeq" id="WP_119571853.1">
    <property type="nucleotide sequence ID" value="NZ_LR215031.1"/>
</dbReference>
<proteinExistence type="inferred from homology"/>
<keyword evidence="4" id="KW-0235">DNA replication</keyword>
<evidence type="ECO:0000313" key="9">
    <source>
        <dbReference type="EMBL" id="VEU72730.1"/>
    </source>
</evidence>
<evidence type="ECO:0000256" key="3">
    <source>
        <dbReference type="ARBA" id="ARBA00022695"/>
    </source>
</evidence>
<evidence type="ECO:0000313" key="10">
    <source>
        <dbReference type="Proteomes" id="UP000289862"/>
    </source>
</evidence>
<gene>
    <name evidence="9" type="ORF">NCTC10186_00199</name>
</gene>
<protein>
    <recommendedName>
        <fullName evidence="1">DNA-directed DNA polymerase</fullName>
        <ecNumber evidence="1">2.7.7.7</ecNumber>
    </recommendedName>
</protein>
<reference evidence="9 10" key="1">
    <citation type="submission" date="2019-01" db="EMBL/GenBank/DDBJ databases">
        <authorList>
            <consortium name="Pathogen Informatics"/>
        </authorList>
    </citation>
    <scope>NUCLEOTIDE SEQUENCE [LARGE SCALE GENOMIC DNA]</scope>
    <source>
        <strain evidence="9 10">NCTC10186</strain>
    </source>
</reference>
<dbReference type="InterPro" id="IPR008921">
    <property type="entry name" value="DNA_pol3_clamp-load_cplx_C"/>
</dbReference>
<dbReference type="Gene3D" id="3.40.50.300">
    <property type="entry name" value="P-loop containing nucleotide triphosphate hydrolases"/>
    <property type="match status" value="1"/>
</dbReference>
<dbReference type="Pfam" id="PF21694">
    <property type="entry name" value="DNA_pol3_delta_C"/>
    <property type="match status" value="1"/>
</dbReference>